<dbReference type="PANTHER" id="PTHR22792:SF132">
    <property type="entry name" value="LA-RELATED PROTEIN 1"/>
    <property type="match status" value="1"/>
</dbReference>
<keyword evidence="6" id="KW-1185">Reference proteome</keyword>
<dbReference type="InterPro" id="IPR036388">
    <property type="entry name" value="WH-like_DNA-bd_sf"/>
</dbReference>
<dbReference type="GO" id="GO:0003723">
    <property type="term" value="F:RNA binding"/>
    <property type="evidence" value="ECO:0007669"/>
    <property type="project" value="UniProtKB-UniRule"/>
</dbReference>
<evidence type="ECO:0000313" key="5">
    <source>
        <dbReference type="EMBL" id="KAL3823805.1"/>
    </source>
</evidence>
<evidence type="ECO:0000259" key="4">
    <source>
        <dbReference type="PROSITE" id="PS50961"/>
    </source>
</evidence>
<feature type="domain" description="HTH La-type RNA-binding" evidence="4">
    <location>
        <begin position="29"/>
        <end position="143"/>
    </location>
</feature>
<sequence length="775" mass="84429">MPILIELIAEIMSSVQTDQSGHSSAMESNPSHESLYTKLRSQVEFYFSPQNLSRDTYLRNMLTSEHVDMSTPRPLQHMCPVGIITNFPKVQYVCSQFGGQEEKPVESAALLLAKAFDKGSSVVTISPDGNWIGPINQHLPPLVNSEVTGVGTSLGNMPARVPHPFQTHPYQYQQQGYHQSSNSNQGMIGMVPFPPPSFPLTQQHHLRGEGREFMGQYQQLGMPYIIGASQVGSESPPSASLESLPQQQQQQQQIRVRNFQPPNVLMGSMTTVSSVPVPVLKGGESIPLIGQQSSGGAYSIPPGPSQPPPMIVNQNTSILPPYPIAPSMHQLSPPSSMSGGIQEISQSYLYYHPQQMQQAGYPQQGAAQNLMQQPQMPPYPPLHHIGYVGYPQHGYPPTFHAYYGMQQYVDYGGGGSGGGGGRGRGLHYHGYPLPPRLYYDRRRGASSPISQHIINPNHDGDGKKNRVDKKKQKNPQQQHTKVSYGSSSVGNRGSRNGELNNRDHLKLHGHSPSPPSGGHKGGGGANRPSSLKSGDKLSQFGRNRGDATPESFKSKKSDGNKVMFSSSDFPGLGGSDDQKKQQGEKNANSNLVGYASALLNKMDASNRDSPKNDSFDIMTALASATSSPSADDEVDSHTHRTEEIERKILSEFHDLSLLGNDNEKDSKKQGHAIHHDNKNHDESSTMDTSEDITSRSYYLPTSESSPSNGEPIIDVNIAVKFSTGGSFNEDNGMNTGEQQNVQPLLTSNDLGSMGQNSKVLWGSKRLFADVIKDGR</sequence>
<organism evidence="5 6">
    <name type="scientific">Cyclostephanos tholiformis</name>
    <dbReference type="NCBI Taxonomy" id="382380"/>
    <lineage>
        <taxon>Eukaryota</taxon>
        <taxon>Sar</taxon>
        <taxon>Stramenopiles</taxon>
        <taxon>Ochrophyta</taxon>
        <taxon>Bacillariophyta</taxon>
        <taxon>Coscinodiscophyceae</taxon>
        <taxon>Thalassiosirophycidae</taxon>
        <taxon>Stephanodiscales</taxon>
        <taxon>Stephanodiscaceae</taxon>
        <taxon>Cyclostephanos</taxon>
    </lineage>
</organism>
<accession>A0ABD3SGW8</accession>
<feature type="compositionally biased region" description="Low complexity" evidence="3">
    <location>
        <begin position="619"/>
        <end position="629"/>
    </location>
</feature>
<proteinExistence type="predicted"/>
<evidence type="ECO:0000256" key="3">
    <source>
        <dbReference type="SAM" id="MobiDB-lite"/>
    </source>
</evidence>
<gene>
    <name evidence="5" type="ORF">ACHAXA_011592</name>
</gene>
<protein>
    <recommendedName>
        <fullName evidence="4">HTH La-type RNA-binding domain-containing protein</fullName>
    </recommendedName>
</protein>
<feature type="region of interest" description="Disordered" evidence="3">
    <location>
        <begin position="603"/>
        <end position="711"/>
    </location>
</feature>
<reference evidence="5 6" key="1">
    <citation type="submission" date="2024-10" db="EMBL/GenBank/DDBJ databases">
        <title>Updated reference genomes for cyclostephanoid diatoms.</title>
        <authorList>
            <person name="Roberts W.R."/>
            <person name="Alverson A.J."/>
        </authorList>
    </citation>
    <scope>NUCLEOTIDE SEQUENCE [LARGE SCALE GENOMIC DNA]</scope>
    <source>
        <strain evidence="5 6">AJA228-03</strain>
    </source>
</reference>
<feature type="compositionally biased region" description="Basic and acidic residues" evidence="3">
    <location>
        <begin position="635"/>
        <end position="654"/>
    </location>
</feature>
<evidence type="ECO:0000313" key="6">
    <source>
        <dbReference type="Proteomes" id="UP001530377"/>
    </source>
</evidence>
<dbReference type="PROSITE" id="PS50961">
    <property type="entry name" value="HTH_LA"/>
    <property type="match status" value="1"/>
</dbReference>
<dbReference type="Proteomes" id="UP001530377">
    <property type="component" value="Unassembled WGS sequence"/>
</dbReference>
<keyword evidence="1 2" id="KW-0694">RNA-binding</keyword>
<dbReference type="EMBL" id="JALLPB020000029">
    <property type="protein sequence ID" value="KAL3823805.1"/>
    <property type="molecule type" value="Genomic_DNA"/>
</dbReference>
<evidence type="ECO:0000256" key="1">
    <source>
        <dbReference type="ARBA" id="ARBA00022884"/>
    </source>
</evidence>
<feature type="compositionally biased region" description="Basic and acidic residues" evidence="3">
    <location>
        <begin position="543"/>
        <end position="559"/>
    </location>
</feature>
<comment type="caution">
    <text evidence="5">The sequence shown here is derived from an EMBL/GenBank/DDBJ whole genome shotgun (WGS) entry which is preliminary data.</text>
</comment>
<dbReference type="InterPro" id="IPR036390">
    <property type="entry name" value="WH_DNA-bd_sf"/>
</dbReference>
<dbReference type="Gene3D" id="1.10.10.10">
    <property type="entry name" value="Winged helix-like DNA-binding domain superfamily/Winged helix DNA-binding domain"/>
    <property type="match status" value="1"/>
</dbReference>
<dbReference type="SUPFAM" id="SSF46785">
    <property type="entry name" value="Winged helix' DNA-binding domain"/>
    <property type="match status" value="1"/>
</dbReference>
<dbReference type="PANTHER" id="PTHR22792">
    <property type="entry name" value="LUPUS LA PROTEIN-RELATED"/>
    <property type="match status" value="1"/>
</dbReference>
<feature type="compositionally biased region" description="Basic and acidic residues" evidence="3">
    <location>
        <begin position="661"/>
        <end position="683"/>
    </location>
</feature>
<feature type="region of interest" description="Disordered" evidence="3">
    <location>
        <begin position="228"/>
        <end position="251"/>
    </location>
</feature>
<feature type="compositionally biased region" description="Low complexity" evidence="3">
    <location>
        <begin position="233"/>
        <end position="251"/>
    </location>
</feature>
<feature type="region of interest" description="Disordered" evidence="3">
    <location>
        <begin position="447"/>
        <end position="589"/>
    </location>
</feature>
<dbReference type="SMART" id="SM00715">
    <property type="entry name" value="LA"/>
    <property type="match status" value="1"/>
</dbReference>
<dbReference type="AlphaFoldDB" id="A0ABD3SGW8"/>
<evidence type="ECO:0000256" key="2">
    <source>
        <dbReference type="PROSITE-ProRule" id="PRU00332"/>
    </source>
</evidence>
<dbReference type="InterPro" id="IPR045180">
    <property type="entry name" value="La_dom_prot"/>
</dbReference>
<name>A0ABD3SGW8_9STRA</name>
<dbReference type="GO" id="GO:0005737">
    <property type="term" value="C:cytoplasm"/>
    <property type="evidence" value="ECO:0007669"/>
    <property type="project" value="UniProtKB-ARBA"/>
</dbReference>
<dbReference type="InterPro" id="IPR006630">
    <property type="entry name" value="La_HTH"/>
</dbReference>
<feature type="compositionally biased region" description="Basic and acidic residues" evidence="3">
    <location>
        <begin position="604"/>
        <end position="614"/>
    </location>
</feature>
<feature type="compositionally biased region" description="Low complexity" evidence="3">
    <location>
        <begin position="482"/>
        <end position="497"/>
    </location>
</feature>
<feature type="compositionally biased region" description="Polar residues" evidence="3">
    <location>
        <begin position="694"/>
        <end position="708"/>
    </location>
</feature>